<keyword evidence="4" id="KW-1185">Reference proteome</keyword>
<dbReference type="RefSeq" id="WP_311664363.1">
    <property type="nucleotide sequence ID" value="NZ_JAVRHT010000028.1"/>
</dbReference>
<sequence>MPRLIKRYGSRKLYDTAESRYVSLDEIAGFVREGQDVQVVENKTGDDVTAAVLTQIISEEGRNGRSLLSTPFLHDLVRIGERAVRAGEGAVGAGLSTARRGVDDLARLAVDRIRPGGPIAEVRDEMDRLRSRLAGLERTLNEIDDSQTD</sequence>
<evidence type="ECO:0000259" key="2">
    <source>
        <dbReference type="Pfam" id="PF07879"/>
    </source>
</evidence>
<name>A0ABU3BTA2_9BACT</name>
<keyword evidence="1" id="KW-0175">Coiled coil</keyword>
<accession>A0ABU3BTA2</accession>
<feature type="coiled-coil region" evidence="1">
    <location>
        <begin position="119"/>
        <end position="146"/>
    </location>
</feature>
<dbReference type="Pfam" id="PF07879">
    <property type="entry name" value="PHB_acc_N"/>
    <property type="match status" value="1"/>
</dbReference>
<protein>
    <submittedName>
        <fullName evidence="3">Polyhydroxyalkanoate synthesis regulator DNA-binding domain-containing protein</fullName>
    </submittedName>
</protein>
<keyword evidence="3" id="KW-0238">DNA-binding</keyword>
<reference evidence="3 4" key="1">
    <citation type="submission" date="2023-09" db="EMBL/GenBank/DDBJ databases">
        <authorList>
            <person name="Rey-Velasco X."/>
        </authorList>
    </citation>
    <scope>NUCLEOTIDE SEQUENCE [LARGE SCALE GENOMIC DNA]</scope>
    <source>
        <strain evidence="3 4">F394</strain>
    </source>
</reference>
<evidence type="ECO:0000313" key="4">
    <source>
        <dbReference type="Proteomes" id="UP001267426"/>
    </source>
</evidence>
<evidence type="ECO:0000313" key="3">
    <source>
        <dbReference type="EMBL" id="MDT0632465.1"/>
    </source>
</evidence>
<feature type="domain" description="PHA accumulation regulator DNA-binding N-terminal" evidence="2">
    <location>
        <begin position="4"/>
        <end position="63"/>
    </location>
</feature>
<dbReference type="Proteomes" id="UP001267426">
    <property type="component" value="Unassembled WGS sequence"/>
</dbReference>
<dbReference type="GO" id="GO:0003677">
    <property type="term" value="F:DNA binding"/>
    <property type="evidence" value="ECO:0007669"/>
    <property type="project" value="UniProtKB-KW"/>
</dbReference>
<dbReference type="InterPro" id="IPR012909">
    <property type="entry name" value="PHA_DNA-bd_N"/>
</dbReference>
<proteinExistence type="predicted"/>
<dbReference type="EMBL" id="JAVRHT010000028">
    <property type="protein sequence ID" value="MDT0632465.1"/>
    <property type="molecule type" value="Genomic_DNA"/>
</dbReference>
<organism evidence="3 4">
    <name type="scientific">Rubrivirga litoralis</name>
    <dbReference type="NCBI Taxonomy" id="3075598"/>
    <lineage>
        <taxon>Bacteria</taxon>
        <taxon>Pseudomonadati</taxon>
        <taxon>Rhodothermota</taxon>
        <taxon>Rhodothermia</taxon>
        <taxon>Rhodothermales</taxon>
        <taxon>Rubricoccaceae</taxon>
        <taxon>Rubrivirga</taxon>
    </lineage>
</organism>
<gene>
    <name evidence="3" type="ORF">RM540_11960</name>
</gene>
<comment type="caution">
    <text evidence="3">The sequence shown here is derived from an EMBL/GenBank/DDBJ whole genome shotgun (WGS) entry which is preliminary data.</text>
</comment>
<evidence type="ECO:0000256" key="1">
    <source>
        <dbReference type="SAM" id="Coils"/>
    </source>
</evidence>